<dbReference type="EMBL" id="WIGO01000006">
    <property type="protein sequence ID" value="KAF6840683.1"/>
    <property type="molecule type" value="Genomic_DNA"/>
</dbReference>
<feature type="region of interest" description="Disordered" evidence="1">
    <location>
        <begin position="125"/>
        <end position="144"/>
    </location>
</feature>
<evidence type="ECO:0000256" key="1">
    <source>
        <dbReference type="SAM" id="MobiDB-lite"/>
    </source>
</evidence>
<organism evidence="2 3">
    <name type="scientific">Colletotrichum plurivorum</name>
    <dbReference type="NCBI Taxonomy" id="2175906"/>
    <lineage>
        <taxon>Eukaryota</taxon>
        <taxon>Fungi</taxon>
        <taxon>Dikarya</taxon>
        <taxon>Ascomycota</taxon>
        <taxon>Pezizomycotina</taxon>
        <taxon>Sordariomycetes</taxon>
        <taxon>Hypocreomycetidae</taxon>
        <taxon>Glomerellales</taxon>
        <taxon>Glomerellaceae</taxon>
        <taxon>Colletotrichum</taxon>
        <taxon>Colletotrichum orchidearum species complex</taxon>
    </lineage>
</organism>
<feature type="compositionally biased region" description="Basic and acidic residues" evidence="1">
    <location>
        <begin position="133"/>
        <end position="144"/>
    </location>
</feature>
<gene>
    <name evidence="2" type="ORF">CPLU01_01054</name>
</gene>
<sequence>MAVNGCEAKVWSDFDECAADTSASLLSSPSSCLAWLRKVQGRVVGLSPSQLIPPQLEIPVRRPGIPVLRCMCLPATAPGQGGGVSRHSTGVPVVWTRQGEGRKNGHIGPHFLVSNHRTEMHPIQLQAKQKQAPGKDREARWREV</sequence>
<accession>A0A8H6NQJ3</accession>
<reference evidence="2" key="1">
    <citation type="journal article" date="2020" name="Phytopathology">
        <title>Genome Sequence Resources of Colletotrichum truncatum, C. plurivorum, C. musicola, and C. sojae: Four Species Pathogenic to Soybean (Glycine max).</title>
        <authorList>
            <person name="Rogerio F."/>
            <person name="Boufleur T.R."/>
            <person name="Ciampi-Guillardi M."/>
            <person name="Sukno S.A."/>
            <person name="Thon M.R."/>
            <person name="Massola Junior N.S."/>
            <person name="Baroncelli R."/>
        </authorList>
    </citation>
    <scope>NUCLEOTIDE SEQUENCE</scope>
    <source>
        <strain evidence="2">LFN00145</strain>
    </source>
</reference>
<evidence type="ECO:0000313" key="3">
    <source>
        <dbReference type="Proteomes" id="UP000654918"/>
    </source>
</evidence>
<evidence type="ECO:0000313" key="2">
    <source>
        <dbReference type="EMBL" id="KAF6840683.1"/>
    </source>
</evidence>
<name>A0A8H6NQJ3_9PEZI</name>
<comment type="caution">
    <text evidence="2">The sequence shown here is derived from an EMBL/GenBank/DDBJ whole genome shotgun (WGS) entry which is preliminary data.</text>
</comment>
<protein>
    <submittedName>
        <fullName evidence="2">Uncharacterized protein</fullName>
    </submittedName>
</protein>
<keyword evidence="3" id="KW-1185">Reference proteome</keyword>
<proteinExistence type="predicted"/>
<dbReference type="AlphaFoldDB" id="A0A8H6NQJ3"/>
<dbReference type="Proteomes" id="UP000654918">
    <property type="component" value="Unassembled WGS sequence"/>
</dbReference>